<gene>
    <name evidence="2" type="ORF">B7P43_G00565</name>
</gene>
<dbReference type="OrthoDB" id="6425203at2759"/>
<name>A0A2J7QY14_9NEOP</name>
<feature type="region of interest" description="Disordered" evidence="1">
    <location>
        <begin position="271"/>
        <end position="293"/>
    </location>
</feature>
<feature type="compositionally biased region" description="Acidic residues" evidence="1">
    <location>
        <begin position="113"/>
        <end position="122"/>
    </location>
</feature>
<feature type="region of interest" description="Disordered" evidence="1">
    <location>
        <begin position="354"/>
        <end position="391"/>
    </location>
</feature>
<evidence type="ECO:0000313" key="3">
    <source>
        <dbReference type="Proteomes" id="UP000235965"/>
    </source>
</evidence>
<dbReference type="STRING" id="105785.A0A2J7QY14"/>
<proteinExistence type="predicted"/>
<dbReference type="Proteomes" id="UP000235965">
    <property type="component" value="Unassembled WGS sequence"/>
</dbReference>
<evidence type="ECO:0000256" key="1">
    <source>
        <dbReference type="SAM" id="MobiDB-lite"/>
    </source>
</evidence>
<keyword evidence="3" id="KW-1185">Reference proteome</keyword>
<accession>A0A2J7QY14</accession>
<evidence type="ECO:0000313" key="2">
    <source>
        <dbReference type="EMBL" id="PNF33475.1"/>
    </source>
</evidence>
<feature type="compositionally biased region" description="Polar residues" evidence="1">
    <location>
        <begin position="83"/>
        <end position="93"/>
    </location>
</feature>
<sequence>ASKAEDSAQLFPSLQSLGNPGTTSYAKQPASHKNLAVEEDSYRSHPDATVAITGLTFQQQQHRDEFSRQDPSVSAHSEEELQQDNGTGISSVARTRRETKNASEMTQPKPEADYDESDTYLESEDKSSSNPEEYKEAVPTHNRKEEDAVSMGQHFFSSFAPVFPAPSALGRSRPSIFQEPAYSQRPALLRPQQNTFQPINFGGGSFRDNQHLHTEAAAETSTSDLLGSGNFGVIRGGTFYGDDDQKETNVYGARGNHQFFSPYYHSNNGHGRPAFYGGGGSPNPRPQNHRGNDFFANFRDFADINTPTKSSFSEYVVVYVNKNNSKHDDGSDQQGSKPGDSKPKNIIERLTMLDNEDQEKLTAPEEEEPVTPPSNTQQVKAEKKGSSTLSPAKLKLALFQDKFNKEKIKKVKTTSSASDPKDLYEPLLALS</sequence>
<feature type="non-terminal residue" evidence="2">
    <location>
        <position position="1"/>
    </location>
</feature>
<comment type="caution">
    <text evidence="2">The sequence shown here is derived from an EMBL/GenBank/DDBJ whole genome shotgun (WGS) entry which is preliminary data.</text>
</comment>
<organism evidence="2 3">
    <name type="scientific">Cryptotermes secundus</name>
    <dbReference type="NCBI Taxonomy" id="105785"/>
    <lineage>
        <taxon>Eukaryota</taxon>
        <taxon>Metazoa</taxon>
        <taxon>Ecdysozoa</taxon>
        <taxon>Arthropoda</taxon>
        <taxon>Hexapoda</taxon>
        <taxon>Insecta</taxon>
        <taxon>Pterygota</taxon>
        <taxon>Neoptera</taxon>
        <taxon>Polyneoptera</taxon>
        <taxon>Dictyoptera</taxon>
        <taxon>Blattodea</taxon>
        <taxon>Blattoidea</taxon>
        <taxon>Termitoidae</taxon>
        <taxon>Kalotermitidae</taxon>
        <taxon>Cryptotermitinae</taxon>
        <taxon>Cryptotermes</taxon>
    </lineage>
</organism>
<feature type="region of interest" description="Disordered" evidence="1">
    <location>
        <begin position="1"/>
        <end position="143"/>
    </location>
</feature>
<feature type="compositionally biased region" description="Polar residues" evidence="1">
    <location>
        <begin position="10"/>
        <end position="26"/>
    </location>
</feature>
<dbReference type="AlphaFoldDB" id="A0A2J7QY14"/>
<dbReference type="InParanoid" id="A0A2J7QY14"/>
<feature type="region of interest" description="Disordered" evidence="1">
    <location>
        <begin position="409"/>
        <end position="431"/>
    </location>
</feature>
<protein>
    <submittedName>
        <fullName evidence="2">Uncharacterized protein</fullName>
    </submittedName>
</protein>
<feature type="region of interest" description="Disordered" evidence="1">
    <location>
        <begin position="325"/>
        <end position="344"/>
    </location>
</feature>
<reference evidence="2 3" key="1">
    <citation type="submission" date="2017-12" db="EMBL/GenBank/DDBJ databases">
        <title>Hemimetabolous genomes reveal molecular basis of termite eusociality.</title>
        <authorList>
            <person name="Harrison M.C."/>
            <person name="Jongepier E."/>
            <person name="Robertson H.M."/>
            <person name="Arning N."/>
            <person name="Bitard-Feildel T."/>
            <person name="Chao H."/>
            <person name="Childers C.P."/>
            <person name="Dinh H."/>
            <person name="Doddapaneni H."/>
            <person name="Dugan S."/>
            <person name="Gowin J."/>
            <person name="Greiner C."/>
            <person name="Han Y."/>
            <person name="Hu H."/>
            <person name="Hughes D.S.T."/>
            <person name="Huylmans A.-K."/>
            <person name="Kemena C."/>
            <person name="Kremer L.P.M."/>
            <person name="Lee S.L."/>
            <person name="Lopez-Ezquerra A."/>
            <person name="Mallet L."/>
            <person name="Monroy-Kuhn J.M."/>
            <person name="Moser A."/>
            <person name="Murali S.C."/>
            <person name="Muzny D.M."/>
            <person name="Otani S."/>
            <person name="Piulachs M.-D."/>
            <person name="Poelchau M."/>
            <person name="Qu J."/>
            <person name="Schaub F."/>
            <person name="Wada-Katsumata A."/>
            <person name="Worley K.C."/>
            <person name="Xie Q."/>
            <person name="Ylla G."/>
            <person name="Poulsen M."/>
            <person name="Gibbs R.A."/>
            <person name="Schal C."/>
            <person name="Richards S."/>
            <person name="Belles X."/>
            <person name="Korb J."/>
            <person name="Bornberg-Bauer E."/>
        </authorList>
    </citation>
    <scope>NUCLEOTIDE SEQUENCE [LARGE SCALE GENOMIC DNA]</scope>
    <source>
        <tissue evidence="2">Whole body</tissue>
    </source>
</reference>
<feature type="compositionally biased region" description="Basic and acidic residues" evidence="1">
    <location>
        <begin position="123"/>
        <end position="143"/>
    </location>
</feature>
<dbReference type="EMBL" id="NEVH01009368">
    <property type="protein sequence ID" value="PNF33475.1"/>
    <property type="molecule type" value="Genomic_DNA"/>
</dbReference>